<dbReference type="GO" id="GO:0016874">
    <property type="term" value="F:ligase activity"/>
    <property type="evidence" value="ECO:0007669"/>
    <property type="project" value="UniProtKB-KW"/>
</dbReference>
<dbReference type="Gene3D" id="3.40.50.261">
    <property type="entry name" value="Succinyl-CoA synthetase domains"/>
    <property type="match status" value="1"/>
</dbReference>
<dbReference type="Proteomes" id="UP000546200">
    <property type="component" value="Unassembled WGS sequence"/>
</dbReference>
<dbReference type="SUPFAM" id="SSF52210">
    <property type="entry name" value="Succinyl-CoA synthetase domains"/>
    <property type="match status" value="1"/>
</dbReference>
<feature type="domain" description="CoA-binding" evidence="5">
    <location>
        <begin position="20"/>
        <end position="111"/>
    </location>
</feature>
<dbReference type="InterPro" id="IPR036291">
    <property type="entry name" value="NAD(P)-bd_dom_sf"/>
</dbReference>
<comment type="caution">
    <text evidence="7">The sequence shown here is derived from an EMBL/GenBank/DDBJ whole genome shotgun (WGS) entry which is preliminary data.</text>
</comment>
<dbReference type="Pfam" id="PF13607">
    <property type="entry name" value="Succ_CoA_lig"/>
    <property type="match status" value="1"/>
</dbReference>
<dbReference type="AlphaFoldDB" id="A0A7W9ETR5"/>
<feature type="domain" description="Succinyl-CoA synthetase-like flavodoxin" evidence="6">
    <location>
        <begin position="127"/>
        <end position="244"/>
    </location>
</feature>
<evidence type="ECO:0000256" key="3">
    <source>
        <dbReference type="ARBA" id="ARBA00022741"/>
    </source>
</evidence>
<proteinExistence type="predicted"/>
<dbReference type="PANTHER" id="PTHR43334:SF1">
    <property type="entry name" value="3-HYDROXYPROPIONATE--COA LIGASE [ADP-FORMING]"/>
    <property type="match status" value="1"/>
</dbReference>
<dbReference type="RefSeq" id="WP_184055815.1">
    <property type="nucleotide sequence ID" value="NZ_JACIJK010000003.1"/>
</dbReference>
<dbReference type="InterPro" id="IPR032875">
    <property type="entry name" value="Succ_CoA_lig_flav_dom"/>
</dbReference>
<evidence type="ECO:0000313" key="7">
    <source>
        <dbReference type="EMBL" id="MBB5714484.1"/>
    </source>
</evidence>
<evidence type="ECO:0000256" key="1">
    <source>
        <dbReference type="ARBA" id="ARBA00022532"/>
    </source>
</evidence>
<dbReference type="InterPro" id="IPR016102">
    <property type="entry name" value="Succinyl-CoA_synth-like"/>
</dbReference>
<accession>A0A7W9ETR5</accession>
<dbReference type="Pfam" id="PF13380">
    <property type="entry name" value="CoA_binding_2"/>
    <property type="match status" value="1"/>
</dbReference>
<keyword evidence="1" id="KW-0816">Tricarboxylic acid cycle</keyword>
<gene>
    <name evidence="7" type="ORF">FHS94_001315</name>
</gene>
<keyword evidence="3" id="KW-0547">Nucleotide-binding</keyword>
<evidence type="ECO:0000313" key="8">
    <source>
        <dbReference type="Proteomes" id="UP000546200"/>
    </source>
</evidence>
<dbReference type="GO" id="GO:0006099">
    <property type="term" value="P:tricarboxylic acid cycle"/>
    <property type="evidence" value="ECO:0007669"/>
    <property type="project" value="UniProtKB-KW"/>
</dbReference>
<protein>
    <submittedName>
        <fullName evidence="7">Acyl-CoA synthetase (NDP forming)</fullName>
    </submittedName>
</protein>
<evidence type="ECO:0000256" key="4">
    <source>
        <dbReference type="ARBA" id="ARBA00022840"/>
    </source>
</evidence>
<keyword evidence="4" id="KW-0067">ATP-binding</keyword>
<dbReference type="SUPFAM" id="SSF51735">
    <property type="entry name" value="NAD(P)-binding Rossmann-fold domains"/>
    <property type="match status" value="1"/>
</dbReference>
<dbReference type="EMBL" id="JACIJK010000003">
    <property type="protein sequence ID" value="MBB5714484.1"/>
    <property type="molecule type" value="Genomic_DNA"/>
</dbReference>
<sequence>MPRGTRNQGAVQLGRRRFSGPIRVVNPKPVYRDGVQWAASVAALDQVPDLAIVVTPAAAVPAVIDELGSGGTKVAVVLSSGLDAAQRTAMLEAAGVHRLRIVGPNSLGVLLPRSGCNASFAARRSAPGKLAFLSQSGAVVTAMADWAADKQVGFSAMVSMGEMADVDAGDLVDFYAVNPNTDAILLYLEGLTNGAKFLSAARTATRVKPVIAIRPAKANRPAERHKRTVAHWQGATTYASRHCGEQA</sequence>
<evidence type="ECO:0000259" key="5">
    <source>
        <dbReference type="Pfam" id="PF13380"/>
    </source>
</evidence>
<keyword evidence="2" id="KW-0436">Ligase</keyword>
<keyword evidence="8" id="KW-1185">Reference proteome</keyword>
<dbReference type="InterPro" id="IPR051538">
    <property type="entry name" value="Acyl-CoA_Synth/Transferase"/>
</dbReference>
<dbReference type="PANTHER" id="PTHR43334">
    <property type="entry name" value="ACETATE--COA LIGASE [ADP-FORMING]"/>
    <property type="match status" value="1"/>
</dbReference>
<organism evidence="7 8">
    <name type="scientific">Sphingomonas aerophila</name>
    <dbReference type="NCBI Taxonomy" id="1344948"/>
    <lineage>
        <taxon>Bacteria</taxon>
        <taxon>Pseudomonadati</taxon>
        <taxon>Pseudomonadota</taxon>
        <taxon>Alphaproteobacteria</taxon>
        <taxon>Sphingomonadales</taxon>
        <taxon>Sphingomonadaceae</taxon>
        <taxon>Sphingomonas</taxon>
    </lineage>
</organism>
<dbReference type="GO" id="GO:0005524">
    <property type="term" value="F:ATP binding"/>
    <property type="evidence" value="ECO:0007669"/>
    <property type="project" value="UniProtKB-KW"/>
</dbReference>
<dbReference type="Gene3D" id="3.40.50.720">
    <property type="entry name" value="NAD(P)-binding Rossmann-like Domain"/>
    <property type="match status" value="1"/>
</dbReference>
<evidence type="ECO:0000259" key="6">
    <source>
        <dbReference type="Pfam" id="PF13607"/>
    </source>
</evidence>
<name>A0A7W9ETR5_9SPHN</name>
<evidence type="ECO:0000256" key="2">
    <source>
        <dbReference type="ARBA" id="ARBA00022598"/>
    </source>
</evidence>
<dbReference type="InterPro" id="IPR003781">
    <property type="entry name" value="CoA-bd"/>
</dbReference>
<reference evidence="7 8" key="1">
    <citation type="submission" date="2020-08" db="EMBL/GenBank/DDBJ databases">
        <title>Genomic Encyclopedia of Type Strains, Phase IV (KMG-IV): sequencing the most valuable type-strain genomes for metagenomic binning, comparative biology and taxonomic classification.</title>
        <authorList>
            <person name="Goeker M."/>
        </authorList>
    </citation>
    <scope>NUCLEOTIDE SEQUENCE [LARGE SCALE GENOMIC DNA]</scope>
    <source>
        <strain evidence="7 8">DSM 100044</strain>
    </source>
</reference>